<keyword evidence="5" id="KW-1185">Reference proteome</keyword>
<feature type="compositionally biased region" description="Polar residues" evidence="2">
    <location>
        <begin position="82"/>
        <end position="98"/>
    </location>
</feature>
<dbReference type="OrthoDB" id="8062037at2759"/>
<sequence>MADSNFSAPMQSPYSMPNPNPPGPPFHGPDTSAQPMQAGFSNYNSFSYETSGFHQFNPSPYGSQMSNTNQTHHSPYHYPHQSRVSHPYQYSPQLSNRPNGYYHHPADSDMYQTRPNPAPSAAAAPFQSPLIPGSPHPDFPESRNDGALLPMIEPLIPNGSQMYSLPPYGHFSSGPIHSFNTVAFAPRRPGIPQSNRHSEGVAQSAGQGRTSTRTSNFGNPDQAPRHLASPIRRPSHERQQQQSPGGPDRRPQAFLATHNRRSDRSVSPSRTSHRRSWDRYSTDLPSSSTSSEENEQLNRQRALQHQRRHERRQALASRDFFRHRHVGADSNTPTGAQMQALRDKLRHFLPSELPEGSSTCCDICQKDYSAKHIDPTEEDEVAIQLPCKHVFGEHCINTWFETCKTHKNKITCPMCRKVLIEPMRGSVLFPTSAATADFMAFFSRSLDHRQPLSQQEQNVFAQIARTREMEGDFAHM</sequence>
<dbReference type="GO" id="GO:0008270">
    <property type="term" value="F:zinc ion binding"/>
    <property type="evidence" value="ECO:0007669"/>
    <property type="project" value="UniProtKB-KW"/>
</dbReference>
<dbReference type="Gene3D" id="3.30.40.10">
    <property type="entry name" value="Zinc/RING finger domain, C3HC4 (zinc finger)"/>
    <property type="match status" value="1"/>
</dbReference>
<evidence type="ECO:0000259" key="3">
    <source>
        <dbReference type="PROSITE" id="PS50089"/>
    </source>
</evidence>
<keyword evidence="1" id="KW-0479">Metal-binding</keyword>
<feature type="region of interest" description="Disordered" evidence="2">
    <location>
        <begin position="1"/>
        <end position="146"/>
    </location>
</feature>
<feature type="domain" description="RING-type" evidence="3">
    <location>
        <begin position="361"/>
        <end position="416"/>
    </location>
</feature>
<feature type="region of interest" description="Disordered" evidence="2">
    <location>
        <begin position="185"/>
        <end position="315"/>
    </location>
</feature>
<keyword evidence="1" id="KW-0863">Zinc-finger</keyword>
<gene>
    <name evidence="4" type="ORF">CC78DRAFT_127780</name>
</gene>
<dbReference type="InterPro" id="IPR001841">
    <property type="entry name" value="Znf_RING"/>
</dbReference>
<keyword evidence="1" id="KW-0862">Zinc</keyword>
<protein>
    <recommendedName>
        <fullName evidence="3">RING-type domain-containing protein</fullName>
    </recommendedName>
</protein>
<evidence type="ECO:0000256" key="2">
    <source>
        <dbReference type="SAM" id="MobiDB-lite"/>
    </source>
</evidence>
<dbReference type="InterPro" id="IPR013083">
    <property type="entry name" value="Znf_RING/FYVE/PHD"/>
</dbReference>
<feature type="compositionally biased region" description="Basic residues" evidence="2">
    <location>
        <begin position="302"/>
        <end position="311"/>
    </location>
</feature>
<dbReference type="PROSITE" id="PS50089">
    <property type="entry name" value="ZF_RING_2"/>
    <property type="match status" value="1"/>
</dbReference>
<dbReference type="Pfam" id="PF13639">
    <property type="entry name" value="zf-RING_2"/>
    <property type="match status" value="1"/>
</dbReference>
<dbReference type="AlphaFoldDB" id="A0A9P4N107"/>
<evidence type="ECO:0000313" key="5">
    <source>
        <dbReference type="Proteomes" id="UP000800093"/>
    </source>
</evidence>
<evidence type="ECO:0000256" key="1">
    <source>
        <dbReference type="PROSITE-ProRule" id="PRU00175"/>
    </source>
</evidence>
<feature type="compositionally biased region" description="Low complexity" evidence="2">
    <location>
        <begin position="119"/>
        <end position="129"/>
    </location>
</feature>
<dbReference type="Proteomes" id="UP000800093">
    <property type="component" value="Unassembled WGS sequence"/>
</dbReference>
<reference evidence="5" key="1">
    <citation type="journal article" date="2020" name="Stud. Mycol.">
        <title>101 Dothideomycetes genomes: A test case for predicting lifestyles and emergence of pathogens.</title>
        <authorList>
            <person name="Haridas S."/>
            <person name="Albert R."/>
            <person name="Binder M."/>
            <person name="Bloem J."/>
            <person name="LaButti K."/>
            <person name="Salamov A."/>
            <person name="Andreopoulos B."/>
            <person name="Baker S."/>
            <person name="Barry K."/>
            <person name="Bills G."/>
            <person name="Bluhm B."/>
            <person name="Cannon C."/>
            <person name="Castanera R."/>
            <person name="Culley D."/>
            <person name="Daum C."/>
            <person name="Ezra D."/>
            <person name="Gonzalez J."/>
            <person name="Henrissat B."/>
            <person name="Kuo A."/>
            <person name="Liang C."/>
            <person name="Lipzen A."/>
            <person name="Lutzoni F."/>
            <person name="Magnuson J."/>
            <person name="Mondo S."/>
            <person name="Nolan M."/>
            <person name="Ohm R."/>
            <person name="Pangilinan J."/>
            <person name="Park H.-J."/>
            <person name="Ramirez L."/>
            <person name="Alfaro M."/>
            <person name="Sun H."/>
            <person name="Tritt A."/>
            <person name="Yoshinaga Y."/>
            <person name="Zwiers L.-H."/>
            <person name="Turgeon B."/>
            <person name="Goodwin S."/>
            <person name="Spatafora J."/>
            <person name="Crous P."/>
            <person name="Grigoriev I."/>
        </authorList>
    </citation>
    <scope>NUCLEOTIDE SEQUENCE [LARGE SCALE GENOMIC DNA]</scope>
    <source>
        <strain evidence="5">CBS 304.66</strain>
    </source>
</reference>
<proteinExistence type="predicted"/>
<evidence type="ECO:0000313" key="4">
    <source>
        <dbReference type="EMBL" id="KAF2258254.1"/>
    </source>
</evidence>
<comment type="caution">
    <text evidence="4">The sequence shown here is derived from an EMBL/GenBank/DDBJ whole genome shotgun (WGS) entry which is preliminary data.</text>
</comment>
<feature type="compositionally biased region" description="Pro residues" evidence="2">
    <location>
        <begin position="16"/>
        <end position="27"/>
    </location>
</feature>
<organism evidence="4 5">
    <name type="scientific">Lojkania enalia</name>
    <dbReference type="NCBI Taxonomy" id="147567"/>
    <lineage>
        <taxon>Eukaryota</taxon>
        <taxon>Fungi</taxon>
        <taxon>Dikarya</taxon>
        <taxon>Ascomycota</taxon>
        <taxon>Pezizomycotina</taxon>
        <taxon>Dothideomycetes</taxon>
        <taxon>Pleosporomycetidae</taxon>
        <taxon>Pleosporales</taxon>
        <taxon>Pleosporales incertae sedis</taxon>
        <taxon>Lojkania</taxon>
    </lineage>
</organism>
<dbReference type="EMBL" id="ML986774">
    <property type="protein sequence ID" value="KAF2258254.1"/>
    <property type="molecule type" value="Genomic_DNA"/>
</dbReference>
<accession>A0A9P4N107</accession>
<name>A0A9P4N107_9PLEO</name>
<feature type="compositionally biased region" description="Polar residues" evidence="2">
    <location>
        <begin position="31"/>
        <end position="73"/>
    </location>
</feature>
<dbReference type="SUPFAM" id="SSF57850">
    <property type="entry name" value="RING/U-box"/>
    <property type="match status" value="1"/>
</dbReference>
<feature type="compositionally biased region" description="Polar residues" evidence="2">
    <location>
        <begin position="204"/>
        <end position="219"/>
    </location>
</feature>